<protein>
    <submittedName>
        <fullName evidence="2">NigD-like protein</fullName>
    </submittedName>
</protein>
<dbReference type="EMBL" id="JRNR01000119">
    <property type="protein sequence ID" value="KGF47028.1"/>
    <property type="molecule type" value="Genomic_DNA"/>
</dbReference>
<sequence>MRKFLFAPFLMVLLFAACTHEAYESGDSKYSYLRSDFVEATTNAAATFVMAETDDGEKIVLAPPLKTKWATSPDSIYRALLYYNRFSDRKEFISLVQIPVLKVQQTNDNATTIDPVGFTSAWLAKNKRYINLELALKTGEVKAEKQPLQSLGAAVIAQKVMENGATKYEIQLLHKQKGVPEYYTTRTFVSIPTTLFHANDSIEVVVKTYNGTIKKGFRL</sequence>
<reference evidence="2 3" key="1">
    <citation type="submission" date="2014-07" db="EMBL/GenBank/DDBJ databases">
        <authorList>
            <person name="McCorrison J."/>
            <person name="Sanka R."/>
            <person name="Torralba M."/>
            <person name="Gillis M."/>
            <person name="Haft D.H."/>
            <person name="Methe B."/>
            <person name="Sutton G."/>
            <person name="Nelson K.E."/>
        </authorList>
    </citation>
    <scope>NUCLEOTIDE SEQUENCE [LARGE SCALE GENOMIC DNA]</scope>
    <source>
        <strain evidence="2 3">DNF00882</strain>
    </source>
</reference>
<dbReference type="GeneID" id="91081558"/>
<comment type="caution">
    <text evidence="2">The sequence shown here is derived from an EMBL/GenBank/DDBJ whole genome shotgun (WGS) entry which is preliminary data.</text>
</comment>
<dbReference type="InterPro" id="IPR038143">
    <property type="entry name" value="NigD-like_C_dom_sf"/>
</dbReference>
<keyword evidence="1" id="KW-0732">Signal</keyword>
<accession>A0A096AIS5</accession>
<feature type="signal peptide" evidence="1">
    <location>
        <begin position="1"/>
        <end position="22"/>
    </location>
</feature>
<dbReference type="RefSeq" id="WP_021669875.1">
    <property type="nucleotide sequence ID" value="NZ_JRNR01000119.1"/>
</dbReference>
<name>A0A096AIS5_9BACT</name>
<dbReference type="PROSITE" id="PS51257">
    <property type="entry name" value="PROKAR_LIPOPROTEIN"/>
    <property type="match status" value="1"/>
</dbReference>
<evidence type="ECO:0000313" key="3">
    <source>
        <dbReference type="Proteomes" id="UP000029538"/>
    </source>
</evidence>
<evidence type="ECO:0000256" key="1">
    <source>
        <dbReference type="SAM" id="SignalP"/>
    </source>
</evidence>
<feature type="chain" id="PRO_5001923785" evidence="1">
    <location>
        <begin position="23"/>
        <end position="219"/>
    </location>
</feature>
<dbReference type="Proteomes" id="UP000029538">
    <property type="component" value="Unassembled WGS sequence"/>
</dbReference>
<evidence type="ECO:0000313" key="2">
    <source>
        <dbReference type="EMBL" id="KGF47028.1"/>
    </source>
</evidence>
<dbReference type="Gene3D" id="2.60.40.2370">
    <property type="entry name" value="NigD-like, C-terminal beta sandwich domain"/>
    <property type="match status" value="1"/>
</dbReference>
<proteinExistence type="predicted"/>
<dbReference type="AlphaFoldDB" id="A0A096AIS5"/>
<gene>
    <name evidence="2" type="ORF">HMPREF0654_10510</name>
</gene>
<organism evidence="2 3">
    <name type="scientific">Prevotella disiens DNF00882</name>
    <dbReference type="NCBI Taxonomy" id="1401075"/>
    <lineage>
        <taxon>Bacteria</taxon>
        <taxon>Pseudomonadati</taxon>
        <taxon>Bacteroidota</taxon>
        <taxon>Bacteroidia</taxon>
        <taxon>Bacteroidales</taxon>
        <taxon>Prevotellaceae</taxon>
        <taxon>Prevotella</taxon>
    </lineage>
</organism>